<gene>
    <name evidence="9" type="ORF">KIMC2_18440</name>
</gene>
<evidence type="ECO:0000259" key="8">
    <source>
        <dbReference type="Pfam" id="PF00884"/>
    </source>
</evidence>
<dbReference type="InterPro" id="IPR000917">
    <property type="entry name" value="Sulfatase_N"/>
</dbReference>
<proteinExistence type="predicted"/>
<evidence type="ECO:0000256" key="7">
    <source>
        <dbReference type="SAM" id="Phobius"/>
    </source>
</evidence>
<evidence type="ECO:0000256" key="1">
    <source>
        <dbReference type="ARBA" id="ARBA00004651"/>
    </source>
</evidence>
<dbReference type="InterPro" id="IPR017850">
    <property type="entry name" value="Alkaline_phosphatase_core_sf"/>
</dbReference>
<evidence type="ECO:0000256" key="2">
    <source>
        <dbReference type="ARBA" id="ARBA00004936"/>
    </source>
</evidence>
<dbReference type="AlphaFoldDB" id="A0AAU9DKC5"/>
<dbReference type="Pfam" id="PF00884">
    <property type="entry name" value="Sulfatase"/>
    <property type="match status" value="1"/>
</dbReference>
<keyword evidence="10" id="KW-1185">Reference proteome</keyword>
<keyword evidence="9" id="KW-0808">Transferase</keyword>
<feature type="transmembrane region" description="Helical" evidence="7">
    <location>
        <begin position="132"/>
        <end position="150"/>
    </location>
</feature>
<feature type="transmembrane region" description="Helical" evidence="7">
    <location>
        <begin position="12"/>
        <end position="29"/>
    </location>
</feature>
<feature type="transmembrane region" description="Helical" evidence="7">
    <location>
        <begin position="49"/>
        <end position="70"/>
    </location>
</feature>
<dbReference type="Gene3D" id="3.40.720.10">
    <property type="entry name" value="Alkaline Phosphatase, subunit A"/>
    <property type="match status" value="1"/>
</dbReference>
<evidence type="ECO:0000256" key="4">
    <source>
        <dbReference type="ARBA" id="ARBA00022692"/>
    </source>
</evidence>
<keyword evidence="6 7" id="KW-0472">Membrane</keyword>
<sequence length="860" mass="97698">MNLTLKKLKTFFFEKRIGFYFLAVILYVLKTDLAYLTKFSLGAQSLYQQIIMLLNPIATAMLLLGIGLLFKGRKSYYIMLFIDFLMTTLMFANILYYREFSDFLTIELVSRSSQNSGGLGGSIAGIFKLTDLFVYLDIVLLIVLIAVKVIKLNPAPIGRRKPFTYIVISFSIFCANLSMAYSDRSGLLTRTFDNNYIVKYLGLNFFTGYNTFRAQETNAVRSKANASDLTSVTQYIDQHRVPVNPQYFGKAKGKNVIIFHLESFQQFLIDFKYEGKVITPNINALFHNPNSISFDNFFNQIGEGKTSDAEMMMENSLFGLPAGSAMLQYGGENTFNAAPDILSNHNYKSAVFHGGAGSFWNRDATYKSWGYDAFMSLHSYPNKKGYYHEYGIKDKIFLKTTAPYLEQLPQPFYSKIITVSNHYAFDFDKEDLTIDKSDTGDKTVDGYIQTAHYLDEAVGEFMNWFHSSGLSKNTMIVFYGDHFGISDNHKPAIRKLLDRKHFGEFDDVQFQRVPLIVYMPGLKGKIDHTYGGEIDFLPTLLDLMGIDNTKTLQFGQDLLSGKSNQVVAMRNGNFVTPKYTKAKGKYYLTKNGKHIASEDEDANEKEELSNLTNAVTTQLSLSDRVIQRDLLRFYKTPNLKKVDRSKYSYTKNATEKTFDQFSESPQTYENQRQKLGIADPNYITDAPELITKSERPNNRLAAVSAAGLKPDAKKKVVNDFNAWFGQQAGTNKLGLMTFKPLNVNDNSFYQTSFGKIGNNKDYPIHPLENPLILYHSKSGKTGLLNESNQNDIDFNKPFTMYLIADDGNVYEANIFKDTFPGVYNGLATNETQMVYYTPLPHTSSMFLKLHELIESNHDKD</sequence>
<evidence type="ECO:0000256" key="5">
    <source>
        <dbReference type="ARBA" id="ARBA00022989"/>
    </source>
</evidence>
<comment type="subcellular location">
    <subcellularLocation>
        <location evidence="1">Cell membrane</location>
        <topology evidence="1">Multi-pass membrane protein</topology>
    </subcellularLocation>
</comment>
<keyword evidence="4 7" id="KW-0812">Transmembrane</keyword>
<keyword evidence="5 7" id="KW-1133">Transmembrane helix</keyword>
<dbReference type="Gene3D" id="3.30.1120.170">
    <property type="match status" value="1"/>
</dbReference>
<organism evidence="9 10">
    <name type="scientific">Xylocopilactobacillus apis</name>
    <dbReference type="NCBI Taxonomy" id="2932183"/>
    <lineage>
        <taxon>Bacteria</taxon>
        <taxon>Bacillati</taxon>
        <taxon>Bacillota</taxon>
        <taxon>Bacilli</taxon>
        <taxon>Lactobacillales</taxon>
        <taxon>Lactobacillaceae</taxon>
        <taxon>Xylocopilactobacillus</taxon>
    </lineage>
</organism>
<name>A0AAU9DKC5_9LACO</name>
<dbReference type="InterPro" id="IPR050448">
    <property type="entry name" value="OpgB/LTA_synthase_biosynth"/>
</dbReference>
<reference evidence="9 10" key="1">
    <citation type="journal article" date="2023" name="Microbiol. Spectr.">
        <title>Symbiosis of Carpenter Bees with Uncharacterized Lactic Acid Bacteria Showing NAD Auxotrophy.</title>
        <authorList>
            <person name="Kawasaki S."/>
            <person name="Ozawa K."/>
            <person name="Mori T."/>
            <person name="Yamamoto A."/>
            <person name="Ito M."/>
            <person name="Ohkuma M."/>
            <person name="Sakamoto M."/>
            <person name="Matsutani M."/>
        </authorList>
    </citation>
    <scope>NUCLEOTIDE SEQUENCE [LARGE SCALE GENOMIC DNA]</scope>
    <source>
        <strain evidence="9 10">KimC2</strain>
    </source>
</reference>
<evidence type="ECO:0000256" key="6">
    <source>
        <dbReference type="ARBA" id="ARBA00023136"/>
    </source>
</evidence>
<evidence type="ECO:0000313" key="10">
    <source>
        <dbReference type="Proteomes" id="UP001321804"/>
    </source>
</evidence>
<comment type="pathway">
    <text evidence="2">Cell wall biogenesis; lipoteichoic acid biosynthesis.</text>
</comment>
<dbReference type="SUPFAM" id="SSF53649">
    <property type="entry name" value="Alkaline phosphatase-like"/>
    <property type="match status" value="1"/>
</dbReference>
<protein>
    <submittedName>
        <fullName evidence="9">Phosphoglycerol transferase</fullName>
    </submittedName>
</protein>
<feature type="domain" description="Sulfatase N-terminal" evidence="8">
    <location>
        <begin position="254"/>
        <end position="546"/>
    </location>
</feature>
<dbReference type="GO" id="GO:0005886">
    <property type="term" value="C:plasma membrane"/>
    <property type="evidence" value="ECO:0007669"/>
    <property type="project" value="UniProtKB-SubCell"/>
</dbReference>
<dbReference type="EMBL" id="AP026801">
    <property type="protein sequence ID" value="BDR57282.1"/>
    <property type="molecule type" value="Genomic_DNA"/>
</dbReference>
<evidence type="ECO:0000256" key="3">
    <source>
        <dbReference type="ARBA" id="ARBA00022475"/>
    </source>
</evidence>
<dbReference type="PANTHER" id="PTHR47371">
    <property type="entry name" value="LIPOTEICHOIC ACID SYNTHASE"/>
    <property type="match status" value="1"/>
</dbReference>
<dbReference type="PANTHER" id="PTHR47371:SF3">
    <property type="entry name" value="PHOSPHOGLYCEROL TRANSFERASE I"/>
    <property type="match status" value="1"/>
</dbReference>
<dbReference type="CDD" id="cd16015">
    <property type="entry name" value="LTA_synthase"/>
    <property type="match status" value="1"/>
</dbReference>
<feature type="transmembrane region" description="Helical" evidence="7">
    <location>
        <begin position="162"/>
        <end position="181"/>
    </location>
</feature>
<keyword evidence="3" id="KW-1003">Cell membrane</keyword>
<dbReference type="KEGG" id="xak:KIMC2_18440"/>
<accession>A0AAU9DKC5</accession>
<evidence type="ECO:0000313" key="9">
    <source>
        <dbReference type="EMBL" id="BDR57282.1"/>
    </source>
</evidence>
<dbReference type="GO" id="GO:0016740">
    <property type="term" value="F:transferase activity"/>
    <property type="evidence" value="ECO:0007669"/>
    <property type="project" value="UniProtKB-KW"/>
</dbReference>
<dbReference type="Proteomes" id="UP001321804">
    <property type="component" value="Chromosome"/>
</dbReference>
<feature type="transmembrane region" description="Helical" evidence="7">
    <location>
        <begin position="77"/>
        <end position="97"/>
    </location>
</feature>